<proteinExistence type="inferred from homology"/>
<feature type="transmembrane region" description="Helical" evidence="7">
    <location>
        <begin position="57"/>
        <end position="79"/>
    </location>
</feature>
<evidence type="ECO:0000313" key="9">
    <source>
        <dbReference type="Proteomes" id="UP000001953"/>
    </source>
</evidence>
<dbReference type="InterPro" id="IPR051907">
    <property type="entry name" value="DoxX-like_oxidoreductase"/>
</dbReference>
<dbReference type="Pfam" id="PF07681">
    <property type="entry name" value="DoxX"/>
    <property type="match status" value="1"/>
</dbReference>
<dbReference type="AlphaFoldDB" id="Q1QLJ1"/>
<dbReference type="EMBL" id="CP000319">
    <property type="protein sequence ID" value="ABE62906.1"/>
    <property type="molecule type" value="Genomic_DNA"/>
</dbReference>
<evidence type="ECO:0000256" key="2">
    <source>
        <dbReference type="ARBA" id="ARBA00006679"/>
    </source>
</evidence>
<feature type="transmembrane region" description="Helical" evidence="7">
    <location>
        <begin position="86"/>
        <end position="105"/>
    </location>
</feature>
<dbReference type="KEGG" id="nha:Nham_2109"/>
<protein>
    <submittedName>
        <fullName evidence="8">DoxX</fullName>
    </submittedName>
</protein>
<keyword evidence="4 7" id="KW-0812">Transmembrane</keyword>
<dbReference type="GO" id="GO:0005886">
    <property type="term" value="C:plasma membrane"/>
    <property type="evidence" value="ECO:0007669"/>
    <property type="project" value="UniProtKB-SubCell"/>
</dbReference>
<accession>Q1QLJ1</accession>
<dbReference type="OrthoDB" id="9810206at2"/>
<evidence type="ECO:0000256" key="3">
    <source>
        <dbReference type="ARBA" id="ARBA00022475"/>
    </source>
</evidence>
<keyword evidence="5 7" id="KW-1133">Transmembrane helix</keyword>
<evidence type="ECO:0000256" key="7">
    <source>
        <dbReference type="SAM" id="Phobius"/>
    </source>
</evidence>
<dbReference type="InterPro" id="IPR032808">
    <property type="entry name" value="DoxX"/>
</dbReference>
<organism evidence="8 9">
    <name type="scientific">Nitrobacter hamburgensis (strain DSM 10229 / NCIMB 13809 / X14)</name>
    <dbReference type="NCBI Taxonomy" id="323097"/>
    <lineage>
        <taxon>Bacteria</taxon>
        <taxon>Pseudomonadati</taxon>
        <taxon>Pseudomonadota</taxon>
        <taxon>Alphaproteobacteria</taxon>
        <taxon>Hyphomicrobiales</taxon>
        <taxon>Nitrobacteraceae</taxon>
        <taxon>Nitrobacter</taxon>
    </lineage>
</organism>
<gene>
    <name evidence="8" type="ordered locus">Nham_2109</name>
</gene>
<dbReference type="HOGENOM" id="CLU_058421_8_2_5"/>
<dbReference type="PANTHER" id="PTHR33452:SF1">
    <property type="entry name" value="INNER MEMBRANE PROTEIN YPHA-RELATED"/>
    <property type="match status" value="1"/>
</dbReference>
<reference evidence="8 9" key="1">
    <citation type="submission" date="2006-03" db="EMBL/GenBank/DDBJ databases">
        <title>Complete sequence of chromosome of Nitrobacter hamburgensis X14.</title>
        <authorList>
            <consortium name="US DOE Joint Genome Institute"/>
            <person name="Copeland A."/>
            <person name="Lucas S."/>
            <person name="Lapidus A."/>
            <person name="Barry K."/>
            <person name="Detter J.C."/>
            <person name="Glavina del Rio T."/>
            <person name="Hammon N."/>
            <person name="Israni S."/>
            <person name="Dalin E."/>
            <person name="Tice H."/>
            <person name="Pitluck S."/>
            <person name="Chain P."/>
            <person name="Malfatti S."/>
            <person name="Shin M."/>
            <person name="Vergez L."/>
            <person name="Schmutz J."/>
            <person name="Larimer F."/>
            <person name="Land M."/>
            <person name="Hauser L."/>
            <person name="Kyrpides N."/>
            <person name="Ivanova N."/>
            <person name="Ward B."/>
            <person name="Arp D."/>
            <person name="Klotz M."/>
            <person name="Stein L."/>
            <person name="O'Mullan G."/>
            <person name="Starkenburg S."/>
            <person name="Sayavedra L."/>
            <person name="Poret-Peterson A.T."/>
            <person name="Gentry M.E."/>
            <person name="Bruce D."/>
            <person name="Richardson P."/>
        </authorList>
    </citation>
    <scope>NUCLEOTIDE SEQUENCE [LARGE SCALE GENOMIC DNA]</scope>
    <source>
        <strain evidence="9">DSM 10229 / NCIMB 13809 / X14</strain>
    </source>
</reference>
<sequence>MPAFITVGRVLFSVLFIVSGASKLFDIAATAEGIASKVVIPAVLTGFTTQIEGLTGLPTAHMLAIAVGALELICGVFIALNLGARFFSWVLAVFIVVATFYYHDFWNQTGPEARNNMIHALKNLSLIGALFIIAGIDRRPPKAEPIGGEA</sequence>
<evidence type="ECO:0000256" key="1">
    <source>
        <dbReference type="ARBA" id="ARBA00004651"/>
    </source>
</evidence>
<dbReference type="STRING" id="323097.Nham_2109"/>
<dbReference type="RefSeq" id="WP_011510585.1">
    <property type="nucleotide sequence ID" value="NC_007964.1"/>
</dbReference>
<evidence type="ECO:0000256" key="5">
    <source>
        <dbReference type="ARBA" id="ARBA00022989"/>
    </source>
</evidence>
<evidence type="ECO:0000256" key="6">
    <source>
        <dbReference type="ARBA" id="ARBA00023136"/>
    </source>
</evidence>
<name>Q1QLJ1_NITHX</name>
<feature type="transmembrane region" description="Helical" evidence="7">
    <location>
        <begin position="117"/>
        <end position="136"/>
    </location>
</feature>
<dbReference type="eggNOG" id="COG2259">
    <property type="taxonomic scope" value="Bacteria"/>
</dbReference>
<comment type="subcellular location">
    <subcellularLocation>
        <location evidence="1">Cell membrane</location>
        <topology evidence="1">Multi-pass membrane protein</topology>
    </subcellularLocation>
</comment>
<evidence type="ECO:0000313" key="8">
    <source>
        <dbReference type="EMBL" id="ABE62906.1"/>
    </source>
</evidence>
<dbReference type="PANTHER" id="PTHR33452">
    <property type="entry name" value="OXIDOREDUCTASE CATD-RELATED"/>
    <property type="match status" value="1"/>
</dbReference>
<keyword evidence="6 7" id="KW-0472">Membrane</keyword>
<evidence type="ECO:0000256" key="4">
    <source>
        <dbReference type="ARBA" id="ARBA00022692"/>
    </source>
</evidence>
<comment type="similarity">
    <text evidence="2">Belongs to the DoxX family.</text>
</comment>
<keyword evidence="3" id="KW-1003">Cell membrane</keyword>
<dbReference type="Proteomes" id="UP000001953">
    <property type="component" value="Chromosome"/>
</dbReference>
<keyword evidence="9" id="KW-1185">Reference proteome</keyword>